<reference evidence="1" key="1">
    <citation type="journal article" date="2018" name="Genome Biol. Evol.">
        <title>Genomics and development of Lentinus tigrinus, a white-rot wood-decaying mushroom with dimorphic fruiting bodies.</title>
        <authorList>
            <person name="Wu B."/>
            <person name="Xu Z."/>
            <person name="Knudson A."/>
            <person name="Carlson A."/>
            <person name="Chen N."/>
            <person name="Kovaka S."/>
            <person name="LaButti K."/>
            <person name="Lipzen A."/>
            <person name="Pennachio C."/>
            <person name="Riley R."/>
            <person name="Schakwitz W."/>
            <person name="Umezawa K."/>
            <person name="Ohm R.A."/>
            <person name="Grigoriev I.V."/>
            <person name="Nagy L.G."/>
            <person name="Gibbons J."/>
            <person name="Hibbett D."/>
        </authorList>
    </citation>
    <scope>NUCLEOTIDE SEQUENCE [LARGE SCALE GENOMIC DNA]</scope>
    <source>
        <strain evidence="1">ALCF2SS1-6</strain>
    </source>
</reference>
<dbReference type="EMBL" id="ML122315">
    <property type="protein sequence ID" value="RPD53802.1"/>
    <property type="molecule type" value="Genomic_DNA"/>
</dbReference>
<name>A0A5C2RQA8_9APHY</name>
<evidence type="ECO:0000313" key="1">
    <source>
        <dbReference type="EMBL" id="RPD53802.1"/>
    </source>
</evidence>
<organism evidence="1 2">
    <name type="scientific">Lentinus tigrinus ALCF2SS1-6</name>
    <dbReference type="NCBI Taxonomy" id="1328759"/>
    <lineage>
        <taxon>Eukaryota</taxon>
        <taxon>Fungi</taxon>
        <taxon>Dikarya</taxon>
        <taxon>Basidiomycota</taxon>
        <taxon>Agaricomycotina</taxon>
        <taxon>Agaricomycetes</taxon>
        <taxon>Polyporales</taxon>
        <taxon>Polyporaceae</taxon>
        <taxon>Lentinus</taxon>
    </lineage>
</organism>
<dbReference type="Proteomes" id="UP000313359">
    <property type="component" value="Unassembled WGS sequence"/>
</dbReference>
<gene>
    <name evidence="1" type="ORF">L227DRAFT_379045</name>
</gene>
<sequence>MRPDVLTEASACRVREDVSNNPYPGFTQLTNKPTGPATSSGSVLAVRMRTHYADPIYIRQLAPCTDHRSPAEMTPGSSGRRLTDACPLASSRVRTTQCSLFSHYSSSSPAPGHLGIWHTPSRTQVVALSLRILDSGLGGNPHREARGAQLLAERPHKRGPQDGSRGAYVRTTDKARTAGPRTRRVRWGETWHRYRYADREATAAAKC</sequence>
<dbReference type="AlphaFoldDB" id="A0A5C2RQA8"/>
<evidence type="ECO:0000313" key="2">
    <source>
        <dbReference type="Proteomes" id="UP000313359"/>
    </source>
</evidence>
<keyword evidence="2" id="KW-1185">Reference proteome</keyword>
<accession>A0A5C2RQA8</accession>
<protein>
    <submittedName>
        <fullName evidence="1">Uncharacterized protein</fullName>
    </submittedName>
</protein>
<proteinExistence type="predicted"/>